<keyword evidence="1" id="KW-0413">Isomerase</keyword>
<name>A0A923E5Y3_9ACTO</name>
<dbReference type="NCBIfam" id="NF011719">
    <property type="entry name" value="PRK15172.1"/>
    <property type="match status" value="1"/>
</dbReference>
<dbReference type="Proteomes" id="UP000617426">
    <property type="component" value="Unassembled WGS sequence"/>
</dbReference>
<dbReference type="CDD" id="cd09022">
    <property type="entry name" value="Aldose_epim_Ec_YihR"/>
    <property type="match status" value="1"/>
</dbReference>
<reference evidence="1" key="1">
    <citation type="submission" date="2020-08" db="EMBL/GenBank/DDBJ databases">
        <title>Sequencing the genomes of 1000 actinobacteria strains.</title>
        <authorList>
            <person name="Klenk H.-P."/>
        </authorList>
    </citation>
    <scope>NUCLEOTIDE SEQUENCE</scope>
    <source>
        <strain evidence="1">DSM 10695</strain>
    </source>
</reference>
<protein>
    <submittedName>
        <fullName evidence="1">Aldose 1-epimerase</fullName>
        <ecNumber evidence="1">5.1.3.3</ecNumber>
    </submittedName>
</protein>
<dbReference type="GO" id="GO:0006006">
    <property type="term" value="P:glucose metabolic process"/>
    <property type="evidence" value="ECO:0007669"/>
    <property type="project" value="TreeGrafter"/>
</dbReference>
<dbReference type="PANTHER" id="PTHR10091:SF0">
    <property type="entry name" value="GALACTOSE MUTAROTASE"/>
    <property type="match status" value="1"/>
</dbReference>
<dbReference type="RefSeq" id="WP_184453053.1">
    <property type="nucleotide sequence ID" value="NZ_JACHMK010000001.1"/>
</dbReference>
<dbReference type="InterPro" id="IPR011013">
    <property type="entry name" value="Gal_mutarotase_sf_dom"/>
</dbReference>
<dbReference type="GO" id="GO:0004034">
    <property type="term" value="F:aldose 1-epimerase activity"/>
    <property type="evidence" value="ECO:0007669"/>
    <property type="project" value="UniProtKB-EC"/>
</dbReference>
<dbReference type="Gene3D" id="2.70.98.10">
    <property type="match status" value="1"/>
</dbReference>
<accession>A0A923E5Y3</accession>
<dbReference type="Pfam" id="PF01263">
    <property type="entry name" value="Aldose_epim"/>
    <property type="match status" value="1"/>
</dbReference>
<dbReference type="InterPro" id="IPR008183">
    <property type="entry name" value="Aldose_1/G6P_1-epimerase"/>
</dbReference>
<gene>
    <name evidence="1" type="ORF">HD592_001527</name>
</gene>
<dbReference type="AlphaFoldDB" id="A0A923E5Y3"/>
<proteinExistence type="predicted"/>
<sequence>MKTRHASGTEIRLSSGAYEARIVSVGAGIAGLTLDGADLVMPHAADELPDGYLGKTLMPWPNRITGGAYTWEGVEYRVPVNEPATGAALHGLMTWVDWDIVHADSDSATLGAFIAPRYGYPWALEAWVTYALSEERGLSVTLHATNIGDEPAPYGVSSHPYLTLDNAPNAGYELSVPAASILEVDERLAPVALRPVGELDRDFRTGHLLGDQSVDHAFTGLPEGGWAVTLRDPSNGKSVSLAADAPWVQVFTADHLGRRSVAVEPMTCPPDAFNSHEGVIVLAPGQSHSMTFTISGDLG</sequence>
<dbReference type="SUPFAM" id="SSF74650">
    <property type="entry name" value="Galactose mutarotase-like"/>
    <property type="match status" value="1"/>
</dbReference>
<organism evidence="1 2">
    <name type="scientific">Schaalia hyovaginalis</name>
    <dbReference type="NCBI Taxonomy" id="29316"/>
    <lineage>
        <taxon>Bacteria</taxon>
        <taxon>Bacillati</taxon>
        <taxon>Actinomycetota</taxon>
        <taxon>Actinomycetes</taxon>
        <taxon>Actinomycetales</taxon>
        <taxon>Actinomycetaceae</taxon>
        <taxon>Schaalia</taxon>
    </lineage>
</organism>
<dbReference type="GO" id="GO:0033499">
    <property type="term" value="P:galactose catabolic process via UDP-galactose, Leloir pathway"/>
    <property type="evidence" value="ECO:0007669"/>
    <property type="project" value="TreeGrafter"/>
</dbReference>
<keyword evidence="2" id="KW-1185">Reference proteome</keyword>
<dbReference type="PANTHER" id="PTHR10091">
    <property type="entry name" value="ALDOSE-1-EPIMERASE"/>
    <property type="match status" value="1"/>
</dbReference>
<dbReference type="GO" id="GO:0030246">
    <property type="term" value="F:carbohydrate binding"/>
    <property type="evidence" value="ECO:0007669"/>
    <property type="project" value="InterPro"/>
</dbReference>
<dbReference type="InterPro" id="IPR037480">
    <property type="entry name" value="YihR-like"/>
</dbReference>
<dbReference type="EMBL" id="JACHMK010000001">
    <property type="protein sequence ID" value="MBB6334962.1"/>
    <property type="molecule type" value="Genomic_DNA"/>
</dbReference>
<dbReference type="EC" id="5.1.3.3" evidence="1"/>
<comment type="caution">
    <text evidence="1">The sequence shown here is derived from an EMBL/GenBank/DDBJ whole genome shotgun (WGS) entry which is preliminary data.</text>
</comment>
<evidence type="ECO:0000313" key="1">
    <source>
        <dbReference type="EMBL" id="MBB6334962.1"/>
    </source>
</evidence>
<dbReference type="InterPro" id="IPR014718">
    <property type="entry name" value="GH-type_carb-bd"/>
</dbReference>
<evidence type="ECO:0000313" key="2">
    <source>
        <dbReference type="Proteomes" id="UP000617426"/>
    </source>
</evidence>